<dbReference type="AlphaFoldDB" id="A0A398CSI6"/>
<dbReference type="RefSeq" id="WP_119150382.1">
    <property type="nucleotide sequence ID" value="NZ_JBHSOV010000028.1"/>
</dbReference>
<accession>A0A398CSI6</accession>
<dbReference type="Proteomes" id="UP000266340">
    <property type="component" value="Unassembled WGS sequence"/>
</dbReference>
<reference evidence="1 2" key="1">
    <citation type="submission" date="2018-09" db="EMBL/GenBank/DDBJ databases">
        <title>Cohnella cavernae sp. nov., isolated from a karst cave.</title>
        <authorList>
            <person name="Zhu H."/>
        </authorList>
    </citation>
    <scope>NUCLEOTIDE SEQUENCE [LARGE SCALE GENOMIC DNA]</scope>
    <source>
        <strain evidence="1 2">K2E09-144</strain>
    </source>
</reference>
<comment type="caution">
    <text evidence="1">The sequence shown here is derived from an EMBL/GenBank/DDBJ whole genome shotgun (WGS) entry which is preliminary data.</text>
</comment>
<name>A0A398CSI6_9BACL</name>
<gene>
    <name evidence="1" type="ORF">D3H35_16625</name>
</gene>
<organism evidence="1 2">
    <name type="scientific">Cohnella faecalis</name>
    <dbReference type="NCBI Taxonomy" id="2315694"/>
    <lineage>
        <taxon>Bacteria</taxon>
        <taxon>Bacillati</taxon>
        <taxon>Bacillota</taxon>
        <taxon>Bacilli</taxon>
        <taxon>Bacillales</taxon>
        <taxon>Paenibacillaceae</taxon>
        <taxon>Cohnella</taxon>
    </lineage>
</organism>
<protein>
    <submittedName>
        <fullName evidence="1">Uncharacterized protein</fullName>
    </submittedName>
</protein>
<evidence type="ECO:0000313" key="2">
    <source>
        <dbReference type="Proteomes" id="UP000266340"/>
    </source>
</evidence>
<keyword evidence="2" id="KW-1185">Reference proteome</keyword>
<proteinExistence type="predicted"/>
<evidence type="ECO:0000313" key="1">
    <source>
        <dbReference type="EMBL" id="RIE02341.1"/>
    </source>
</evidence>
<dbReference type="EMBL" id="QXJM01000039">
    <property type="protein sequence ID" value="RIE02341.1"/>
    <property type="molecule type" value="Genomic_DNA"/>
</dbReference>
<sequence>MLQQTEERLPGKTRTIGLASDARLRCRSVVRERLTGIRMRSFGRVTGSGWATRAANFRMEELTGLGWATRAVNVRMEELTGYGWATRAANLRTEELTGLGWATRATDV</sequence>